<dbReference type="InterPro" id="IPR012696">
    <property type="entry name" value="PhnM"/>
</dbReference>
<dbReference type="Gene3D" id="2.30.40.10">
    <property type="entry name" value="Urease, subunit C, domain 1"/>
    <property type="match status" value="2"/>
</dbReference>
<dbReference type="PIRSF" id="PIRSF038971">
    <property type="entry name" value="PhnM"/>
    <property type="match status" value="1"/>
</dbReference>
<proteinExistence type="predicted"/>
<dbReference type="SUPFAM" id="SSF51556">
    <property type="entry name" value="Metallo-dependent hydrolases"/>
    <property type="match status" value="1"/>
</dbReference>
<accession>A0A1M7FXH3</accession>
<dbReference type="PANTHER" id="PTHR43135:SF3">
    <property type="entry name" value="ALPHA-D-RIBOSE 1-METHYLPHOSPHONATE 5-TRIPHOSPHATE DIPHOSPHATASE"/>
    <property type="match status" value="1"/>
</dbReference>
<dbReference type="InterPro" id="IPR032466">
    <property type="entry name" value="Metal_Hydrolase"/>
</dbReference>
<dbReference type="GO" id="GO:0016810">
    <property type="term" value="F:hydrolase activity, acting on carbon-nitrogen (but not peptide) bonds"/>
    <property type="evidence" value="ECO:0007669"/>
    <property type="project" value="InterPro"/>
</dbReference>
<dbReference type="AlphaFoldDB" id="A0A1M7FXH3"/>
<organism evidence="1 2">
    <name type="scientific">Roseovarius litoreus</name>
    <dbReference type="NCBI Taxonomy" id="1155722"/>
    <lineage>
        <taxon>Bacteria</taxon>
        <taxon>Pseudomonadati</taxon>
        <taxon>Pseudomonadota</taxon>
        <taxon>Alphaproteobacteria</taxon>
        <taxon>Rhodobacterales</taxon>
        <taxon>Roseobacteraceae</taxon>
        <taxon>Roseovarius</taxon>
    </lineage>
</organism>
<keyword evidence="2" id="KW-1185">Reference proteome</keyword>
<evidence type="ECO:0000313" key="2">
    <source>
        <dbReference type="Proteomes" id="UP000322545"/>
    </source>
</evidence>
<dbReference type="EMBL" id="FRCB01000004">
    <property type="protein sequence ID" value="SHM08751.1"/>
    <property type="molecule type" value="Genomic_DNA"/>
</dbReference>
<dbReference type="GO" id="GO:0019700">
    <property type="term" value="P:organic phosphonate catabolic process"/>
    <property type="evidence" value="ECO:0007669"/>
    <property type="project" value="InterPro"/>
</dbReference>
<name>A0A1M7FXH3_9RHOB</name>
<dbReference type="NCBIfam" id="NF011990">
    <property type="entry name" value="PRK15446.2-6"/>
    <property type="match status" value="1"/>
</dbReference>
<protein>
    <submittedName>
        <fullName evidence="1">Alpha-D-ribose 1-methylphosphonate 5-triphosphate diphosphatase</fullName>
    </submittedName>
</protein>
<dbReference type="Gene3D" id="3.20.20.140">
    <property type="entry name" value="Metal-dependent hydrolases"/>
    <property type="match status" value="1"/>
</dbReference>
<dbReference type="Proteomes" id="UP000322545">
    <property type="component" value="Unassembled WGS sequence"/>
</dbReference>
<evidence type="ECO:0000313" key="1">
    <source>
        <dbReference type="EMBL" id="SHM08751.1"/>
    </source>
</evidence>
<dbReference type="PANTHER" id="PTHR43135">
    <property type="entry name" value="ALPHA-D-RIBOSE 1-METHYLPHOSPHONATE 5-TRIPHOSPHATE DIPHOSPHATASE"/>
    <property type="match status" value="1"/>
</dbReference>
<dbReference type="InterPro" id="IPR051781">
    <property type="entry name" value="Metallo-dep_Hydrolase"/>
</dbReference>
<dbReference type="InterPro" id="IPR011059">
    <property type="entry name" value="Metal-dep_hydrolase_composite"/>
</dbReference>
<dbReference type="SUPFAM" id="SSF51338">
    <property type="entry name" value="Composite domain of metallo-dependent hydrolases"/>
    <property type="match status" value="1"/>
</dbReference>
<reference evidence="1 2" key="1">
    <citation type="submission" date="2016-11" db="EMBL/GenBank/DDBJ databases">
        <authorList>
            <person name="Varghese N."/>
            <person name="Submissions S."/>
        </authorList>
    </citation>
    <scope>NUCLEOTIDE SEQUENCE [LARGE SCALE GENOMIC DNA]</scope>
    <source>
        <strain evidence="1 2">DSM 28249</strain>
    </source>
</reference>
<dbReference type="RefSeq" id="WP_149779523.1">
    <property type="nucleotide sequence ID" value="NZ_FRCB01000004.1"/>
</dbReference>
<dbReference type="NCBIfam" id="NF011987">
    <property type="entry name" value="PRK15446.2-3"/>
    <property type="match status" value="1"/>
</dbReference>
<sequence>MTNAWTLTGGETLLPDGFTDTDLHLSGGRITADRPDDAQSFDASGAWILPGIVDLHGDGFESIVQPRPGVHFPHALAYAEADAQMIANGITTGYHALTVSWEPGLRDIAISRALVASLNDIAPRLACDTRLNIRWETFAIDHVDEVIGWLAARPGDILSLNDHTTANRALDDDSAKLKRMAARMHLSPADAKREINRIWDRRTEVPAATDRICERATALGRPVMSHDDMTVEDRLTGRARKVTIAEFPMSADAAGAARDAGEHVVLGAPNALRGESHNGALCATQAIDAGLCTVLASDYYYPAPFHAVFRLHDAGVLPLAQGWALISANPAAAVGLQDRGTLAPDQRADLLVVDKQTRHIRAVFVNGRKVLDRG</sequence>
<gene>
    <name evidence="1" type="ORF">SAMN05443432_104363</name>
</gene>